<dbReference type="STRING" id="467705.SGO_0340"/>
<dbReference type="InterPro" id="IPR037401">
    <property type="entry name" value="SnoaL-like"/>
</dbReference>
<dbReference type="AlphaFoldDB" id="A8AV49"/>
<evidence type="ECO:0000256" key="1">
    <source>
        <dbReference type="SAM" id="Phobius"/>
    </source>
</evidence>
<name>A8AV49_STRGC</name>
<keyword evidence="4" id="KW-1185">Reference proteome</keyword>
<proteinExistence type="predicted"/>
<dbReference type="EMBL" id="CP000725">
    <property type="protein sequence ID" value="ABV10301.1"/>
    <property type="molecule type" value="Genomic_DNA"/>
</dbReference>
<protein>
    <recommendedName>
        <fullName evidence="2">SnoaL-like domain-containing protein</fullName>
    </recommendedName>
</protein>
<gene>
    <name evidence="3" type="ordered locus">SGO_0340</name>
</gene>
<feature type="transmembrane region" description="Helical" evidence="1">
    <location>
        <begin position="21"/>
        <end position="43"/>
    </location>
</feature>
<keyword evidence="1" id="KW-1133">Transmembrane helix</keyword>
<dbReference type="Pfam" id="PF12680">
    <property type="entry name" value="SnoaL_2"/>
    <property type="match status" value="1"/>
</dbReference>
<evidence type="ECO:0000313" key="3">
    <source>
        <dbReference type="EMBL" id="ABV10301.1"/>
    </source>
</evidence>
<dbReference type="PANTHER" id="PTHR41252">
    <property type="entry name" value="BLR2505 PROTEIN"/>
    <property type="match status" value="1"/>
</dbReference>
<dbReference type="CDD" id="cd00531">
    <property type="entry name" value="NTF2_like"/>
    <property type="match status" value="1"/>
</dbReference>
<dbReference type="PANTHER" id="PTHR41252:SF1">
    <property type="entry name" value="BLR2505 PROTEIN"/>
    <property type="match status" value="1"/>
</dbReference>
<dbReference type="Proteomes" id="UP000001131">
    <property type="component" value="Chromosome"/>
</dbReference>
<dbReference type="InterPro" id="IPR032710">
    <property type="entry name" value="NTF2-like_dom_sf"/>
</dbReference>
<keyword evidence="1" id="KW-0472">Membrane</keyword>
<dbReference type="SUPFAM" id="SSF54427">
    <property type="entry name" value="NTF2-like"/>
    <property type="match status" value="1"/>
</dbReference>
<organism evidence="3 4">
    <name type="scientific">Streptococcus gordonii (strain Challis / ATCC 35105 / BCRC 15272 / CH1 / DL1 / V288)</name>
    <dbReference type="NCBI Taxonomy" id="467705"/>
    <lineage>
        <taxon>Bacteria</taxon>
        <taxon>Bacillati</taxon>
        <taxon>Bacillota</taxon>
        <taxon>Bacilli</taxon>
        <taxon>Lactobacillales</taxon>
        <taxon>Streptococcaceae</taxon>
        <taxon>Streptococcus</taxon>
    </lineage>
</organism>
<evidence type="ECO:0000259" key="2">
    <source>
        <dbReference type="Pfam" id="PF12680"/>
    </source>
</evidence>
<dbReference type="eggNOG" id="COG3631">
    <property type="taxonomic scope" value="Bacteria"/>
</dbReference>
<feature type="domain" description="SnoaL-like" evidence="2">
    <location>
        <begin position="76"/>
        <end position="181"/>
    </location>
</feature>
<sequence length="196" mass="22631">MRCRKWTNPILTHFIWHKISSFYFFKKIYLLVVTIVLFLIPAIKKVSTCFFDFNCYNYTIKKKWRIDMSTNLEIFNAYYQALIAGDFPGVFETMADDIVWHQPGNHSLSGTVVGKDKLGPHLATFAEKTNGTFKVITNWASDNKDLIAANVTFLGTRADGTELNMNGIDLFRIEDGKIKEVWLFSSDQAEEDSFWE</sequence>
<keyword evidence="1" id="KW-0812">Transmembrane</keyword>
<dbReference type="Gene3D" id="3.10.450.50">
    <property type="match status" value="1"/>
</dbReference>
<dbReference type="KEGG" id="sgo:SGO_0340"/>
<reference evidence="3 4" key="1">
    <citation type="journal article" date="2007" name="J. Bacteriol.">
        <title>Genome-wide transcriptional changes in Streptococcus gordonii in response to competence signaling peptide.</title>
        <authorList>
            <person name="Vickerman M.M."/>
            <person name="Iobst S."/>
            <person name="Jesionowski A.M."/>
            <person name="Gill S.R."/>
        </authorList>
    </citation>
    <scope>NUCLEOTIDE SEQUENCE [LARGE SCALE GENOMIC DNA]</scope>
    <source>
        <strain evidence="4">Challis / ATCC 35105 / BCRC 15272 / CH1 / DL1 / V288</strain>
    </source>
</reference>
<dbReference type="HOGENOM" id="CLU_1481219_0_0_9"/>
<accession>A8AV49</accession>
<evidence type="ECO:0000313" key="4">
    <source>
        <dbReference type="Proteomes" id="UP000001131"/>
    </source>
</evidence>